<dbReference type="Gene3D" id="3.30.420.110">
    <property type="entry name" value="MutS, connector domain"/>
    <property type="match status" value="1"/>
</dbReference>
<dbReference type="NCBIfam" id="TIGR01070">
    <property type="entry name" value="mutS1"/>
    <property type="match status" value="1"/>
</dbReference>
<evidence type="ECO:0000256" key="5">
    <source>
        <dbReference type="ARBA" id="ARBA00022840"/>
    </source>
</evidence>
<dbReference type="SUPFAM" id="SSF53150">
    <property type="entry name" value="DNA repair protein MutS, domain II"/>
    <property type="match status" value="1"/>
</dbReference>
<feature type="binding site" evidence="9">
    <location>
        <begin position="619"/>
        <end position="626"/>
    </location>
    <ligand>
        <name>ATP</name>
        <dbReference type="ChEBI" id="CHEBI:30616"/>
    </ligand>
</feature>
<evidence type="ECO:0000313" key="12">
    <source>
        <dbReference type="EMBL" id="SEF48342.1"/>
    </source>
</evidence>
<proteinExistence type="inferred from homology"/>
<evidence type="ECO:0000256" key="7">
    <source>
        <dbReference type="ARBA" id="ARBA00023204"/>
    </source>
</evidence>
<dbReference type="Pfam" id="PF05192">
    <property type="entry name" value="MutS_III"/>
    <property type="match status" value="1"/>
</dbReference>
<dbReference type="InterPro" id="IPR005748">
    <property type="entry name" value="DNA_mismatch_repair_MutS"/>
</dbReference>
<keyword evidence="5 9" id="KW-0067">ATP-binding</keyword>
<dbReference type="FunFam" id="3.40.50.300:FF:000870">
    <property type="entry name" value="MutS protein homolog 4"/>
    <property type="match status" value="1"/>
</dbReference>
<dbReference type="FunFam" id="3.40.1170.10:FF:000001">
    <property type="entry name" value="DNA mismatch repair protein MutS"/>
    <property type="match status" value="1"/>
</dbReference>
<dbReference type="NCBIfam" id="NF003810">
    <property type="entry name" value="PRK05399.1"/>
    <property type="match status" value="1"/>
</dbReference>
<dbReference type="Gene3D" id="3.40.1170.10">
    <property type="entry name" value="DNA repair protein MutS, domain I"/>
    <property type="match status" value="1"/>
</dbReference>
<dbReference type="FunFam" id="1.10.1420.10:FF:000001">
    <property type="entry name" value="DNA mismatch repair protein MutS"/>
    <property type="match status" value="1"/>
</dbReference>
<evidence type="ECO:0000256" key="2">
    <source>
        <dbReference type="ARBA" id="ARBA00021982"/>
    </source>
</evidence>
<evidence type="ECO:0000256" key="4">
    <source>
        <dbReference type="ARBA" id="ARBA00022763"/>
    </source>
</evidence>
<dbReference type="PANTHER" id="PTHR11361:SF34">
    <property type="entry name" value="DNA MISMATCH REPAIR PROTEIN MSH1, MITOCHONDRIAL"/>
    <property type="match status" value="1"/>
</dbReference>
<dbReference type="GO" id="GO:0140664">
    <property type="term" value="F:ATP-dependent DNA damage sensor activity"/>
    <property type="evidence" value="ECO:0007669"/>
    <property type="project" value="InterPro"/>
</dbReference>
<dbReference type="PANTHER" id="PTHR11361">
    <property type="entry name" value="DNA MISMATCH REPAIR PROTEIN MUTS FAMILY MEMBER"/>
    <property type="match status" value="1"/>
</dbReference>
<dbReference type="HAMAP" id="MF_00096">
    <property type="entry name" value="MutS"/>
    <property type="match status" value="1"/>
</dbReference>
<evidence type="ECO:0000256" key="1">
    <source>
        <dbReference type="ARBA" id="ARBA00006271"/>
    </source>
</evidence>
<evidence type="ECO:0000256" key="9">
    <source>
        <dbReference type="HAMAP-Rule" id="MF_00096"/>
    </source>
</evidence>
<evidence type="ECO:0000256" key="3">
    <source>
        <dbReference type="ARBA" id="ARBA00022741"/>
    </source>
</evidence>
<dbReference type="Pfam" id="PF00488">
    <property type="entry name" value="MutS_V"/>
    <property type="match status" value="1"/>
</dbReference>
<dbReference type="GO" id="GO:0005524">
    <property type="term" value="F:ATP binding"/>
    <property type="evidence" value="ECO:0007669"/>
    <property type="project" value="UniProtKB-UniRule"/>
</dbReference>
<dbReference type="InterPro" id="IPR016151">
    <property type="entry name" value="DNA_mismatch_repair_MutS_N"/>
</dbReference>
<keyword evidence="4 9" id="KW-0227">DNA damage</keyword>
<dbReference type="SMART" id="SM00533">
    <property type="entry name" value="MUTSd"/>
    <property type="match status" value="1"/>
</dbReference>
<dbReference type="Pfam" id="PF05188">
    <property type="entry name" value="MutS_II"/>
    <property type="match status" value="1"/>
</dbReference>
<dbReference type="InterPro" id="IPR007860">
    <property type="entry name" value="DNA_mmatch_repair_MutS_con_dom"/>
</dbReference>
<dbReference type="EMBL" id="FNUX01000002">
    <property type="protein sequence ID" value="SEF48342.1"/>
    <property type="molecule type" value="Genomic_DNA"/>
</dbReference>
<evidence type="ECO:0000256" key="10">
    <source>
        <dbReference type="RuleBase" id="RU003756"/>
    </source>
</evidence>
<accession>A0A1H5SCP2</accession>
<dbReference type="InterPro" id="IPR007695">
    <property type="entry name" value="DNA_mismatch_repair_MutS-lik_N"/>
</dbReference>
<keyword evidence="7 9" id="KW-0234">DNA repair</keyword>
<dbReference type="Gene3D" id="6.10.140.430">
    <property type="match status" value="1"/>
</dbReference>
<dbReference type="GO" id="GO:0006298">
    <property type="term" value="P:mismatch repair"/>
    <property type="evidence" value="ECO:0007669"/>
    <property type="project" value="UniProtKB-UniRule"/>
</dbReference>
<evidence type="ECO:0000313" key="13">
    <source>
        <dbReference type="Proteomes" id="UP000236753"/>
    </source>
</evidence>
<dbReference type="InterPro" id="IPR007696">
    <property type="entry name" value="DNA_mismatch_repair_MutS_core"/>
</dbReference>
<dbReference type="InterPro" id="IPR017261">
    <property type="entry name" value="DNA_mismatch_repair_MutS/MSH"/>
</dbReference>
<dbReference type="AlphaFoldDB" id="A0A1H5SCP2"/>
<comment type="function">
    <text evidence="8 9">This protein is involved in the repair of mismatches in DNA. It is possible that it carries out the mismatch recognition step. This protein has a weak ATPase activity.</text>
</comment>
<dbReference type="SUPFAM" id="SSF55271">
    <property type="entry name" value="DNA repair protein MutS, domain I"/>
    <property type="match status" value="1"/>
</dbReference>
<evidence type="ECO:0000256" key="6">
    <source>
        <dbReference type="ARBA" id="ARBA00023125"/>
    </source>
</evidence>
<gene>
    <name evidence="9" type="primary">mutS</name>
    <name evidence="12" type="ORF">SAMN05216334_102120</name>
</gene>
<dbReference type="InterPro" id="IPR036187">
    <property type="entry name" value="DNA_mismatch_repair_MutS_sf"/>
</dbReference>
<organism evidence="12 13">
    <name type="scientific">Nitrosomonas ureae</name>
    <dbReference type="NCBI Taxonomy" id="44577"/>
    <lineage>
        <taxon>Bacteria</taxon>
        <taxon>Pseudomonadati</taxon>
        <taxon>Pseudomonadota</taxon>
        <taxon>Betaproteobacteria</taxon>
        <taxon>Nitrosomonadales</taxon>
        <taxon>Nitrosomonadaceae</taxon>
        <taxon>Nitrosomonas</taxon>
    </lineage>
</organism>
<dbReference type="InterPro" id="IPR036678">
    <property type="entry name" value="MutS_con_dom_sf"/>
</dbReference>
<dbReference type="GO" id="GO:0003684">
    <property type="term" value="F:damaged DNA binding"/>
    <property type="evidence" value="ECO:0007669"/>
    <property type="project" value="UniProtKB-UniRule"/>
</dbReference>
<dbReference type="InterPro" id="IPR000432">
    <property type="entry name" value="DNA_mismatch_repair_MutS_C"/>
</dbReference>
<dbReference type="PIRSF" id="PIRSF037677">
    <property type="entry name" value="DNA_mis_repair_Msh6"/>
    <property type="match status" value="1"/>
</dbReference>
<protein>
    <recommendedName>
        <fullName evidence="2 9">DNA mismatch repair protein MutS</fullName>
    </recommendedName>
</protein>
<dbReference type="Gene3D" id="1.10.1420.10">
    <property type="match status" value="2"/>
</dbReference>
<dbReference type="SUPFAM" id="SSF48334">
    <property type="entry name" value="DNA repair protein MutS, domain III"/>
    <property type="match status" value="1"/>
</dbReference>
<evidence type="ECO:0000259" key="11">
    <source>
        <dbReference type="PROSITE" id="PS00486"/>
    </source>
</evidence>
<dbReference type="SUPFAM" id="SSF52540">
    <property type="entry name" value="P-loop containing nucleoside triphosphate hydrolases"/>
    <property type="match status" value="1"/>
</dbReference>
<dbReference type="InterPro" id="IPR045076">
    <property type="entry name" value="MutS"/>
</dbReference>
<keyword evidence="3 9" id="KW-0547">Nucleotide-binding</keyword>
<feature type="domain" description="DNA mismatch repair proteins mutS family" evidence="11">
    <location>
        <begin position="693"/>
        <end position="709"/>
    </location>
</feature>
<dbReference type="OrthoDB" id="9802448at2"/>
<dbReference type="Pfam" id="PF01624">
    <property type="entry name" value="MutS_I"/>
    <property type="match status" value="1"/>
</dbReference>
<dbReference type="Proteomes" id="UP000236753">
    <property type="component" value="Unassembled WGS sequence"/>
</dbReference>
<dbReference type="GO" id="GO:0005829">
    <property type="term" value="C:cytosol"/>
    <property type="evidence" value="ECO:0007669"/>
    <property type="project" value="TreeGrafter"/>
</dbReference>
<sequence>MIPPKEQHTPMMQQYLRIKAQYPDMLMFYRMGDFYELFFDDAEKAAKLLGITLTRRGASAGAPIKMAGVPYHAAEQYLAKLVKAGESIAICEQVGDPATSKGPVAREVVRIITPGTLTDAALLEDKRSCILLSLWMHESILGLAWLNLAAGQLRIMETSPQNMFSELERLQPAEILIPEALTLDELQGKNWVVRRLPSWQFDRDNAVNNLKRQFATHDLGGFGCEDLSTALCAASALLEYARLTQGAAALHITSLQAERESIYVRMDAATRRNLEISETIRGERSPTLLSLLDTCSTNMGSRLLQFWLHHPLRDRGVIQKRLDSITALIGENGLNCYLAVRSLLRHIVDIERITARIALKSARPRDLSGLRDSLKLFPEIVTTLAQCRSERIDQLIQAMQVAPALGELLNKALLEEPGVVLREGNVIADGYDAELDELRALQNNCGEFLLQLEIREKERTGIPNLKVEYNRVHGFYIEVTHAHGEKIPADYRRRQTLKSAERYITPELKAFEDKSLSAQDRALAREKYLYDELIEALLQHVPVLQGMALSVAETDVLCTLAERAQALDYTAPHLSNEDIVSIDTGRHPVVESQVENFVANDVQLGTEQTGAQQMLLITGPNMGGKSTYMRQIALISLLVHCGCYVPAKKACIGILDQIFTRIGAADDLASGRSTFMVEMTETANILRNATAHSLVLMDEVGRGTSTFDGLALAFAIARHLLTKNRSLTLFATHYFELTKLAEEFKQVKNVHLDAVEYKQHIVFLHKVTEGPASQSYGLQVAALAGVPESAIRVARKYLINLEQESINREPQLDLFAFSIPEPGEIVMQEHPVIPMLRNLSPDELSPRQALEQIYLLKKLIDTEHGS</sequence>
<reference evidence="12 13" key="1">
    <citation type="submission" date="2016-10" db="EMBL/GenBank/DDBJ databases">
        <authorList>
            <person name="de Groot N.N."/>
        </authorList>
    </citation>
    <scope>NUCLEOTIDE SEQUENCE [LARGE SCALE GENOMIC DNA]</scope>
    <source>
        <strain evidence="12 13">Nm13</strain>
    </source>
</reference>
<dbReference type="CDD" id="cd03284">
    <property type="entry name" value="ABC_MutS1"/>
    <property type="match status" value="1"/>
</dbReference>
<dbReference type="InterPro" id="IPR027417">
    <property type="entry name" value="P-loop_NTPase"/>
</dbReference>
<dbReference type="Gene3D" id="3.40.50.300">
    <property type="entry name" value="P-loop containing nucleotide triphosphate hydrolases"/>
    <property type="match status" value="1"/>
</dbReference>
<dbReference type="PROSITE" id="PS00486">
    <property type="entry name" value="DNA_MISMATCH_REPAIR_2"/>
    <property type="match status" value="1"/>
</dbReference>
<dbReference type="SMART" id="SM00534">
    <property type="entry name" value="MUTSac"/>
    <property type="match status" value="1"/>
</dbReference>
<keyword evidence="6 9" id="KW-0238">DNA-binding</keyword>
<comment type="similarity">
    <text evidence="1 9 10">Belongs to the DNA mismatch repair MutS family.</text>
</comment>
<evidence type="ECO:0000256" key="8">
    <source>
        <dbReference type="ARBA" id="ARBA00024647"/>
    </source>
</evidence>
<dbReference type="GO" id="GO:0030983">
    <property type="term" value="F:mismatched DNA binding"/>
    <property type="evidence" value="ECO:0007669"/>
    <property type="project" value="InterPro"/>
</dbReference>
<dbReference type="InterPro" id="IPR007861">
    <property type="entry name" value="DNA_mismatch_repair_MutS_clamp"/>
</dbReference>
<name>A0A1H5SCP2_9PROT</name>
<dbReference type="Pfam" id="PF05190">
    <property type="entry name" value="MutS_IV"/>
    <property type="match status" value="1"/>
</dbReference>
<dbReference type="RefSeq" id="WP_103965395.1">
    <property type="nucleotide sequence ID" value="NZ_FNUX01000002.1"/>
</dbReference>